<evidence type="ECO:0000256" key="1">
    <source>
        <dbReference type="ARBA" id="ARBA00004651"/>
    </source>
</evidence>
<evidence type="ECO:0000256" key="3">
    <source>
        <dbReference type="ARBA" id="ARBA00022692"/>
    </source>
</evidence>
<feature type="transmembrane region" description="Helical" evidence="6">
    <location>
        <begin position="117"/>
        <end position="142"/>
    </location>
</feature>
<sequence length="340" mass="37407">MSKRIKSVLQYSLFIGLGVAMLYFAFRGQNIGEIASKLKSANFYWVAVAAVITMVSHLVRAVRWNMLIEPLGYRPKNINTFSAVLIGYVANFAFPRLGEVARCGTLTKTDNVPMDKLIGTVILERVVDLLSLVVILVLTVLFQFNRISSFVYDNLLKGILQKITANTLNLVVFAVIVIGLIVFGIKLFNKYKHTIYESAIGKKVMSLLEGIIHGLTSISKLSSVGGFLFYTVLLWTLYLLSTYFMFFALSSTSNLTLLTALFVLTVGSLGMAAPVQGGLGAFHWIVSKGLILYGIAELDGLAYATISHGTQTLMVIIFGGICFLWMVLNQSKKPKMSAIL</sequence>
<evidence type="ECO:0000313" key="8">
    <source>
        <dbReference type="Proteomes" id="UP001155182"/>
    </source>
</evidence>
<dbReference type="EMBL" id="JAMWYS010000027">
    <property type="protein sequence ID" value="MCO4292659.1"/>
    <property type="molecule type" value="Genomic_DNA"/>
</dbReference>
<gene>
    <name evidence="7" type="ORF">NF867_07285</name>
</gene>
<comment type="caution">
    <text evidence="7">The sequence shown here is derived from an EMBL/GenBank/DDBJ whole genome shotgun (WGS) entry which is preliminary data.</text>
</comment>
<dbReference type="PANTHER" id="PTHR39087">
    <property type="entry name" value="UPF0104 MEMBRANE PROTEIN MJ1595"/>
    <property type="match status" value="1"/>
</dbReference>
<dbReference type="PANTHER" id="PTHR39087:SF2">
    <property type="entry name" value="UPF0104 MEMBRANE PROTEIN MJ1595"/>
    <property type="match status" value="1"/>
</dbReference>
<name>A0A9X2JCL7_9SPHI</name>
<feature type="transmembrane region" description="Helical" evidence="6">
    <location>
        <begin position="306"/>
        <end position="328"/>
    </location>
</feature>
<feature type="transmembrane region" description="Helical" evidence="6">
    <location>
        <begin position="41"/>
        <end position="59"/>
    </location>
</feature>
<evidence type="ECO:0000256" key="2">
    <source>
        <dbReference type="ARBA" id="ARBA00022475"/>
    </source>
</evidence>
<evidence type="ECO:0000256" key="5">
    <source>
        <dbReference type="ARBA" id="ARBA00023136"/>
    </source>
</evidence>
<organism evidence="7 8">
    <name type="scientific">Solitalea agri</name>
    <dbReference type="NCBI Taxonomy" id="2953739"/>
    <lineage>
        <taxon>Bacteria</taxon>
        <taxon>Pseudomonadati</taxon>
        <taxon>Bacteroidota</taxon>
        <taxon>Sphingobacteriia</taxon>
        <taxon>Sphingobacteriales</taxon>
        <taxon>Sphingobacteriaceae</taxon>
        <taxon>Solitalea</taxon>
    </lineage>
</organism>
<keyword evidence="4 6" id="KW-1133">Transmembrane helix</keyword>
<evidence type="ECO:0000256" key="4">
    <source>
        <dbReference type="ARBA" id="ARBA00022989"/>
    </source>
</evidence>
<feature type="transmembrane region" description="Helical" evidence="6">
    <location>
        <begin position="163"/>
        <end position="185"/>
    </location>
</feature>
<feature type="transmembrane region" description="Helical" evidence="6">
    <location>
        <begin position="7"/>
        <end position="26"/>
    </location>
</feature>
<keyword evidence="5 6" id="KW-0472">Membrane</keyword>
<comment type="subcellular location">
    <subcellularLocation>
        <location evidence="1">Cell membrane</location>
        <topology evidence="1">Multi-pass membrane protein</topology>
    </subcellularLocation>
</comment>
<keyword evidence="3 6" id="KW-0812">Transmembrane</keyword>
<keyword evidence="8" id="KW-1185">Reference proteome</keyword>
<protein>
    <submittedName>
        <fullName evidence="7">Flippase-like domain-containing protein</fullName>
    </submittedName>
</protein>
<accession>A0A9X2JCL7</accession>
<keyword evidence="2" id="KW-1003">Cell membrane</keyword>
<dbReference type="Pfam" id="PF03706">
    <property type="entry name" value="LPG_synthase_TM"/>
    <property type="match status" value="1"/>
</dbReference>
<feature type="transmembrane region" description="Helical" evidence="6">
    <location>
        <begin position="261"/>
        <end position="286"/>
    </location>
</feature>
<evidence type="ECO:0000313" key="7">
    <source>
        <dbReference type="EMBL" id="MCO4292659.1"/>
    </source>
</evidence>
<dbReference type="NCBIfam" id="TIGR00374">
    <property type="entry name" value="flippase-like domain"/>
    <property type="match status" value="1"/>
</dbReference>
<reference evidence="7" key="1">
    <citation type="submission" date="2022-06" db="EMBL/GenBank/DDBJ databases">
        <title>Solitalea sp. MAHUQ-68 isolated from rhizospheric soil.</title>
        <authorList>
            <person name="Huq M.A."/>
        </authorList>
    </citation>
    <scope>NUCLEOTIDE SEQUENCE</scope>
    <source>
        <strain evidence="7">MAHUQ-68</strain>
    </source>
</reference>
<dbReference type="AlphaFoldDB" id="A0A9X2JCL7"/>
<dbReference type="GO" id="GO:0005886">
    <property type="term" value="C:plasma membrane"/>
    <property type="evidence" value="ECO:0007669"/>
    <property type="project" value="UniProtKB-SubCell"/>
</dbReference>
<feature type="transmembrane region" description="Helical" evidence="6">
    <location>
        <begin position="227"/>
        <end position="249"/>
    </location>
</feature>
<dbReference type="RefSeq" id="WP_252587153.1">
    <property type="nucleotide sequence ID" value="NZ_JAMWYS010000027.1"/>
</dbReference>
<dbReference type="Proteomes" id="UP001155182">
    <property type="component" value="Unassembled WGS sequence"/>
</dbReference>
<proteinExistence type="predicted"/>
<evidence type="ECO:0000256" key="6">
    <source>
        <dbReference type="SAM" id="Phobius"/>
    </source>
</evidence>
<dbReference type="InterPro" id="IPR022791">
    <property type="entry name" value="L-PG_synthase/AglD"/>
</dbReference>